<gene>
    <name evidence="2" type="ORF">PsYK624_141990</name>
</gene>
<proteinExistence type="predicted"/>
<dbReference type="Proteomes" id="UP000703269">
    <property type="component" value="Unassembled WGS sequence"/>
</dbReference>
<dbReference type="EMBL" id="BPQB01000080">
    <property type="protein sequence ID" value="GJE97977.1"/>
    <property type="molecule type" value="Genomic_DNA"/>
</dbReference>
<evidence type="ECO:0000313" key="3">
    <source>
        <dbReference type="Proteomes" id="UP000703269"/>
    </source>
</evidence>
<dbReference type="AlphaFoldDB" id="A0A9P3LL66"/>
<sequence>MYPVLNKVLGPYFALRDWLDRFMPQVGCTLLQGVLGEATPWFMSTMLILGCLLVILCVIDRVVKVVTGIRHLEATISKYRALNAELEETHAEQARTLMELTISLGSIEGQLLQNDIKLERLKQANADNSVKLRAAQDELYAAEMQEQTLRTDLKNIQDLYALASACVTETGDKLVSEAAQAADVERSLLHELADHDAQLDALDTDHATLLAAEDSLTRELAEYTQAHRQAAATLASEALAAQATLTALQDEISAEAAAHEAAVIERQKDLARLVFQVVALTARELLAEQEHAATLAAAQAEEASLEAQLASVNEELVAARTDRASLVGERDRLLHETSAVKANIDQAIEDGAIAEAALLIAVADVHAVDHEHTAALEKDVTDLTDTLMQTTAAYNDVQERFDLSTIEPGLHLETCSKQRAEGAE</sequence>
<comment type="caution">
    <text evidence="2">The sequence shown here is derived from an EMBL/GenBank/DDBJ whole genome shotgun (WGS) entry which is preliminary data.</text>
</comment>
<evidence type="ECO:0000256" key="1">
    <source>
        <dbReference type="SAM" id="Coils"/>
    </source>
</evidence>
<accession>A0A9P3LL66</accession>
<organism evidence="2 3">
    <name type="scientific">Phanerochaete sordida</name>
    <dbReference type="NCBI Taxonomy" id="48140"/>
    <lineage>
        <taxon>Eukaryota</taxon>
        <taxon>Fungi</taxon>
        <taxon>Dikarya</taxon>
        <taxon>Basidiomycota</taxon>
        <taxon>Agaricomycotina</taxon>
        <taxon>Agaricomycetes</taxon>
        <taxon>Polyporales</taxon>
        <taxon>Phanerochaetaceae</taxon>
        <taxon>Phanerochaete</taxon>
    </lineage>
</organism>
<keyword evidence="1" id="KW-0175">Coiled coil</keyword>
<protein>
    <submittedName>
        <fullName evidence="2">Uncharacterized protein</fullName>
    </submittedName>
</protein>
<reference evidence="2 3" key="1">
    <citation type="submission" date="2021-08" db="EMBL/GenBank/DDBJ databases">
        <title>Draft Genome Sequence of Phanerochaete sordida strain YK-624.</title>
        <authorList>
            <person name="Mori T."/>
            <person name="Dohra H."/>
            <person name="Suzuki T."/>
            <person name="Kawagishi H."/>
            <person name="Hirai H."/>
        </authorList>
    </citation>
    <scope>NUCLEOTIDE SEQUENCE [LARGE SCALE GENOMIC DNA]</scope>
    <source>
        <strain evidence="2 3">YK-624</strain>
    </source>
</reference>
<name>A0A9P3LL66_9APHY</name>
<evidence type="ECO:0000313" key="2">
    <source>
        <dbReference type="EMBL" id="GJE97977.1"/>
    </source>
</evidence>
<keyword evidence="3" id="KW-1185">Reference proteome</keyword>
<feature type="coiled-coil region" evidence="1">
    <location>
        <begin position="295"/>
        <end position="322"/>
    </location>
</feature>